<name>A0ABR3EHR6_9AGAR</name>
<organism evidence="2 3">
    <name type="scientific">Marasmius crinis-equi</name>
    <dbReference type="NCBI Taxonomy" id="585013"/>
    <lineage>
        <taxon>Eukaryota</taxon>
        <taxon>Fungi</taxon>
        <taxon>Dikarya</taxon>
        <taxon>Basidiomycota</taxon>
        <taxon>Agaricomycotina</taxon>
        <taxon>Agaricomycetes</taxon>
        <taxon>Agaricomycetidae</taxon>
        <taxon>Agaricales</taxon>
        <taxon>Marasmiineae</taxon>
        <taxon>Marasmiaceae</taxon>
        <taxon>Marasmius</taxon>
    </lineage>
</organism>
<proteinExistence type="predicted"/>
<comment type="caution">
    <text evidence="2">The sequence shown here is derived from an EMBL/GenBank/DDBJ whole genome shotgun (WGS) entry which is preliminary data.</text>
</comment>
<feature type="region of interest" description="Disordered" evidence="1">
    <location>
        <begin position="1"/>
        <end position="33"/>
    </location>
</feature>
<reference evidence="2 3" key="1">
    <citation type="submission" date="2024-02" db="EMBL/GenBank/DDBJ databases">
        <title>A draft genome for the cacao thread blight pathogen Marasmius crinis-equi.</title>
        <authorList>
            <person name="Cohen S.P."/>
            <person name="Baruah I.K."/>
            <person name="Amoako-Attah I."/>
            <person name="Bukari Y."/>
            <person name="Meinhardt L.W."/>
            <person name="Bailey B.A."/>
        </authorList>
    </citation>
    <scope>NUCLEOTIDE SEQUENCE [LARGE SCALE GENOMIC DNA]</scope>
    <source>
        <strain evidence="2 3">GH-76</strain>
    </source>
</reference>
<evidence type="ECO:0000313" key="3">
    <source>
        <dbReference type="Proteomes" id="UP001465976"/>
    </source>
</evidence>
<gene>
    <name evidence="2" type="ORF">V5O48_019675</name>
</gene>
<dbReference type="EMBL" id="JBAHYK010005853">
    <property type="protein sequence ID" value="KAL0562412.1"/>
    <property type="molecule type" value="Genomic_DNA"/>
</dbReference>
<keyword evidence="3" id="KW-1185">Reference proteome</keyword>
<evidence type="ECO:0000313" key="2">
    <source>
        <dbReference type="EMBL" id="KAL0562412.1"/>
    </source>
</evidence>
<protein>
    <submittedName>
        <fullName evidence="2">Uncharacterized protein</fullName>
    </submittedName>
</protein>
<feature type="non-terminal residue" evidence="2">
    <location>
        <position position="81"/>
    </location>
</feature>
<accession>A0ABR3EHR6</accession>
<dbReference type="Proteomes" id="UP001465976">
    <property type="component" value="Unassembled WGS sequence"/>
</dbReference>
<evidence type="ECO:0000256" key="1">
    <source>
        <dbReference type="SAM" id="MobiDB-lite"/>
    </source>
</evidence>
<sequence length="81" mass="8943">MTPSVNNSWSSNSNQNNNGRDQNNNFNGTFNVNNYNTPPESVLEKLTLHIAPNTLHIAKARANQRACLKGTRGGFIEELGE</sequence>